<reference evidence="2 3" key="1">
    <citation type="submission" date="2015-09" db="EMBL/GenBank/DDBJ databases">
        <authorList>
            <consortium name="Swine Surveillance"/>
        </authorList>
    </citation>
    <scope>NUCLEOTIDE SEQUENCE [LARGE SCALE GENOMIC DNA]</scope>
    <source>
        <strain evidence="2 3">CECT 8383</strain>
    </source>
</reference>
<dbReference type="InterPro" id="IPR022742">
    <property type="entry name" value="Hydrolase_4"/>
</dbReference>
<gene>
    <name evidence="2" type="ORF">TM5383_00929</name>
</gene>
<dbReference type="AlphaFoldDB" id="A0A0P1HA85"/>
<accession>A0A0P1HA85</accession>
<dbReference type="Pfam" id="PF12146">
    <property type="entry name" value="Hydrolase_4"/>
    <property type="match status" value="1"/>
</dbReference>
<dbReference type="EMBL" id="CYSF01000006">
    <property type="protein sequence ID" value="CUH83728.1"/>
    <property type="molecule type" value="Genomic_DNA"/>
</dbReference>
<protein>
    <submittedName>
        <fullName evidence="2">Lysophospholipase L2</fullName>
    </submittedName>
</protein>
<sequence length="331" mass="36633">MQKAPFFGSIIDAFPAGEAWWITAEDGVRIRVGLWRPDPQQDQSPDQLTGTVLLFPGRTEYIEKYAPTAADFAARGLTTLAVDWRGQGIADRLLDDPLIGHVDRFSDFQLDVQAALKAARDLDLPEPYFLHGHSMGGCIGLRAMHNGLPVVAASFSGPMWGIELAPALRPFAWATSWLSRHVGLSGKMAPNTSATPYVLDAPFDDNTLTLDRTMWDLMGDQLRAEPALSLGGPSLNWLFEALREMRQLSRMPSPSQPCLTYLGSNERIVSPQRIRDRMANWPNGDLVIVPKGEHEVLMEGEAIRSPITQAIIEHYLLAAENTAQRRDHAAQ</sequence>
<dbReference type="InterPro" id="IPR051044">
    <property type="entry name" value="MAG_DAG_Lipase"/>
</dbReference>
<feature type="domain" description="Serine aminopeptidase S33" evidence="1">
    <location>
        <begin position="49"/>
        <end position="300"/>
    </location>
</feature>
<dbReference type="STRING" id="340021.TM5383_00929"/>
<evidence type="ECO:0000313" key="3">
    <source>
        <dbReference type="Proteomes" id="UP000051681"/>
    </source>
</evidence>
<dbReference type="PANTHER" id="PTHR11614">
    <property type="entry name" value="PHOSPHOLIPASE-RELATED"/>
    <property type="match status" value="1"/>
</dbReference>
<organism evidence="2 3">
    <name type="scientific">Thalassovita mediterranea</name>
    <dbReference type="NCBI Taxonomy" id="340021"/>
    <lineage>
        <taxon>Bacteria</taxon>
        <taxon>Pseudomonadati</taxon>
        <taxon>Pseudomonadota</taxon>
        <taxon>Alphaproteobacteria</taxon>
        <taxon>Rhodobacterales</taxon>
        <taxon>Roseobacteraceae</taxon>
        <taxon>Thalassovita</taxon>
    </lineage>
</organism>
<dbReference type="Gene3D" id="3.40.50.1820">
    <property type="entry name" value="alpha/beta hydrolase"/>
    <property type="match status" value="1"/>
</dbReference>
<dbReference type="InterPro" id="IPR029058">
    <property type="entry name" value="AB_hydrolase_fold"/>
</dbReference>
<proteinExistence type="predicted"/>
<keyword evidence="3" id="KW-1185">Reference proteome</keyword>
<evidence type="ECO:0000259" key="1">
    <source>
        <dbReference type="Pfam" id="PF12146"/>
    </source>
</evidence>
<dbReference type="RefSeq" id="WP_058317870.1">
    <property type="nucleotide sequence ID" value="NZ_CYSF01000006.1"/>
</dbReference>
<dbReference type="SUPFAM" id="SSF53474">
    <property type="entry name" value="alpha/beta-Hydrolases"/>
    <property type="match status" value="1"/>
</dbReference>
<dbReference type="OrthoDB" id="9788260at2"/>
<dbReference type="Proteomes" id="UP000051681">
    <property type="component" value="Unassembled WGS sequence"/>
</dbReference>
<name>A0A0P1HA85_9RHOB</name>
<evidence type="ECO:0000313" key="2">
    <source>
        <dbReference type="EMBL" id="CUH83728.1"/>
    </source>
</evidence>